<evidence type="ECO:0000259" key="2">
    <source>
        <dbReference type="Pfam" id="PF00156"/>
    </source>
</evidence>
<gene>
    <name evidence="4" type="ORF">ACFOPQ_14485</name>
</gene>
<reference evidence="5" key="1">
    <citation type="journal article" date="2019" name="Int. J. Syst. Evol. Microbiol.">
        <title>The Global Catalogue of Microorganisms (GCM) 10K type strain sequencing project: providing services to taxonomists for standard genome sequencing and annotation.</title>
        <authorList>
            <consortium name="The Broad Institute Genomics Platform"/>
            <consortium name="The Broad Institute Genome Sequencing Center for Infectious Disease"/>
            <person name="Wu L."/>
            <person name="Ma J."/>
        </authorList>
    </citation>
    <scope>NUCLEOTIDE SEQUENCE [LARGE SCALE GENOMIC DNA]</scope>
    <source>
        <strain evidence="5">CCTCC AB 2013263</strain>
    </source>
</reference>
<dbReference type="Gene3D" id="3.40.50.2020">
    <property type="match status" value="1"/>
</dbReference>
<dbReference type="PANTHER" id="PTHR47505">
    <property type="entry name" value="DNA UTILIZATION PROTEIN YHGH"/>
    <property type="match status" value="1"/>
</dbReference>
<protein>
    <submittedName>
        <fullName evidence="4">ComF family protein</fullName>
    </submittedName>
</protein>
<feature type="domain" description="Double zinc ribbon" evidence="3">
    <location>
        <begin position="6"/>
        <end position="36"/>
    </location>
</feature>
<comment type="caution">
    <text evidence="4">The sequence shown here is derived from an EMBL/GenBank/DDBJ whole genome shotgun (WGS) entry which is preliminary data.</text>
</comment>
<keyword evidence="5" id="KW-1185">Reference proteome</keyword>
<dbReference type="Pfam" id="PF00156">
    <property type="entry name" value="Pribosyltran"/>
    <property type="match status" value="1"/>
</dbReference>
<dbReference type="RefSeq" id="WP_380079395.1">
    <property type="nucleotide sequence ID" value="NZ_JBHRZF010000168.1"/>
</dbReference>
<organism evidence="4 5">
    <name type="scientific">Deinococcus antarcticus</name>
    <dbReference type="NCBI Taxonomy" id="1298767"/>
    <lineage>
        <taxon>Bacteria</taxon>
        <taxon>Thermotogati</taxon>
        <taxon>Deinococcota</taxon>
        <taxon>Deinococci</taxon>
        <taxon>Deinococcales</taxon>
        <taxon>Deinococcaceae</taxon>
        <taxon>Deinococcus</taxon>
    </lineage>
</organism>
<accession>A0ABV8A8C9</accession>
<dbReference type="EMBL" id="JBHRZF010000168">
    <property type="protein sequence ID" value="MFC3861973.1"/>
    <property type="molecule type" value="Genomic_DNA"/>
</dbReference>
<dbReference type="PANTHER" id="PTHR47505:SF1">
    <property type="entry name" value="DNA UTILIZATION PROTEIN YHGH"/>
    <property type="match status" value="1"/>
</dbReference>
<dbReference type="InterPro" id="IPR029057">
    <property type="entry name" value="PRTase-like"/>
</dbReference>
<comment type="similarity">
    <text evidence="1">Belongs to the ComF/GntX family.</text>
</comment>
<feature type="domain" description="Phosphoribosyltransferase" evidence="2">
    <location>
        <begin position="117"/>
        <end position="206"/>
    </location>
</feature>
<dbReference type="CDD" id="cd06223">
    <property type="entry name" value="PRTases_typeI"/>
    <property type="match status" value="1"/>
</dbReference>
<evidence type="ECO:0000256" key="1">
    <source>
        <dbReference type="ARBA" id="ARBA00008007"/>
    </source>
</evidence>
<sequence>MLDWFRALLPRACPGCGGQLGREAGLCPRCRADLHSHVETHSPLHPHVTPHLVTLGAYRGVLRRSVRALKFSGVRDLAAPLGQALGAGIPAEWHVQAILPVPLHPRRLQERGFNQAELLARAIAREVQAPCLNALKRTHYTSAQAKKHAAERQHLTGAFQVTQPLPRGTILLVDDVLTTGLTLRACRDALIDAGIPMQSIKYAVVAR</sequence>
<dbReference type="Pfam" id="PF18912">
    <property type="entry name" value="DZR_2"/>
    <property type="match status" value="1"/>
</dbReference>
<proteinExistence type="inferred from homology"/>
<evidence type="ECO:0000259" key="3">
    <source>
        <dbReference type="Pfam" id="PF18912"/>
    </source>
</evidence>
<dbReference type="InterPro" id="IPR044005">
    <property type="entry name" value="DZR_2"/>
</dbReference>
<dbReference type="InterPro" id="IPR000836">
    <property type="entry name" value="PRTase_dom"/>
</dbReference>
<dbReference type="SUPFAM" id="SSF53271">
    <property type="entry name" value="PRTase-like"/>
    <property type="match status" value="1"/>
</dbReference>
<evidence type="ECO:0000313" key="4">
    <source>
        <dbReference type="EMBL" id="MFC3861973.1"/>
    </source>
</evidence>
<evidence type="ECO:0000313" key="5">
    <source>
        <dbReference type="Proteomes" id="UP001595748"/>
    </source>
</evidence>
<name>A0ABV8A8C9_9DEIO</name>
<dbReference type="InterPro" id="IPR051910">
    <property type="entry name" value="ComF/GntX_DNA_util-trans"/>
</dbReference>
<dbReference type="Proteomes" id="UP001595748">
    <property type="component" value="Unassembled WGS sequence"/>
</dbReference>